<feature type="region of interest" description="Disordered" evidence="9">
    <location>
        <begin position="316"/>
        <end position="347"/>
    </location>
</feature>
<reference evidence="11" key="1">
    <citation type="journal article" date="2012" name="Science">
        <title>The Paleozoic origin of enzymatic lignin decomposition reconstructed from 31 fungal genomes.</title>
        <authorList>
            <person name="Floudas D."/>
            <person name="Binder M."/>
            <person name="Riley R."/>
            <person name="Barry K."/>
            <person name="Blanchette R.A."/>
            <person name="Henrissat B."/>
            <person name="Martinez A.T."/>
            <person name="Otillar R."/>
            <person name="Spatafora J.W."/>
            <person name="Yadav J.S."/>
            <person name="Aerts A."/>
            <person name="Benoit I."/>
            <person name="Boyd A."/>
            <person name="Carlson A."/>
            <person name="Copeland A."/>
            <person name="Coutinho P.M."/>
            <person name="de Vries R.P."/>
            <person name="Ferreira P."/>
            <person name="Findley K."/>
            <person name="Foster B."/>
            <person name="Gaskell J."/>
            <person name="Glotzer D."/>
            <person name="Gorecki P."/>
            <person name="Heitman J."/>
            <person name="Hesse C."/>
            <person name="Hori C."/>
            <person name="Igarashi K."/>
            <person name="Jurgens J.A."/>
            <person name="Kallen N."/>
            <person name="Kersten P."/>
            <person name="Kohler A."/>
            <person name="Kuees U."/>
            <person name="Kumar T.K.A."/>
            <person name="Kuo A."/>
            <person name="LaButti K."/>
            <person name="Larrondo L.F."/>
            <person name="Lindquist E."/>
            <person name="Ling A."/>
            <person name="Lombard V."/>
            <person name="Lucas S."/>
            <person name="Lundell T."/>
            <person name="Martin R."/>
            <person name="McLaughlin D.J."/>
            <person name="Morgenstern I."/>
            <person name="Morin E."/>
            <person name="Murat C."/>
            <person name="Nagy L.G."/>
            <person name="Nolan M."/>
            <person name="Ohm R.A."/>
            <person name="Patyshakuliyeva A."/>
            <person name="Rokas A."/>
            <person name="Ruiz-Duenas F.J."/>
            <person name="Sabat G."/>
            <person name="Salamov A."/>
            <person name="Samejima M."/>
            <person name="Schmutz J."/>
            <person name="Slot J.C."/>
            <person name="St John F."/>
            <person name="Stenlid J."/>
            <person name="Sun H."/>
            <person name="Sun S."/>
            <person name="Syed K."/>
            <person name="Tsang A."/>
            <person name="Wiebenga A."/>
            <person name="Young D."/>
            <person name="Pisabarro A."/>
            <person name="Eastwood D.C."/>
            <person name="Martin F."/>
            <person name="Cullen D."/>
            <person name="Grigoriev I.V."/>
            <person name="Hibbett D.S."/>
        </authorList>
    </citation>
    <scope>NUCLEOTIDE SEQUENCE [LARGE SCALE GENOMIC DNA]</scope>
    <source>
        <strain evidence="11">FP-91666</strain>
    </source>
</reference>
<evidence type="ECO:0000256" key="4">
    <source>
        <dbReference type="ARBA" id="ARBA00022448"/>
    </source>
</evidence>
<proteinExistence type="inferred from homology"/>
<keyword evidence="6" id="KW-0333">Golgi apparatus</keyword>
<comment type="similarity">
    <text evidence="2">Belongs to the COG8 family.</text>
</comment>
<dbReference type="OrthoDB" id="1661054at2759"/>
<gene>
    <name evidence="10" type="ORF">STEHIDRAFT_173059</name>
</gene>
<comment type="subcellular location">
    <subcellularLocation>
        <location evidence="1">Golgi apparatus membrane</location>
        <topology evidence="1">Peripheral membrane protein</topology>
    </subcellularLocation>
</comment>
<evidence type="ECO:0000256" key="9">
    <source>
        <dbReference type="SAM" id="MobiDB-lite"/>
    </source>
</evidence>
<keyword evidence="5" id="KW-0653">Protein transport</keyword>
<dbReference type="PANTHER" id="PTHR21311:SF0">
    <property type="entry name" value="CONSERVED OLIGOMERIC GOLGI COMPLEX SUBUNIT 8"/>
    <property type="match status" value="1"/>
</dbReference>
<dbReference type="GeneID" id="18804200"/>
<feature type="compositionally biased region" description="Pro residues" evidence="9">
    <location>
        <begin position="324"/>
        <end position="337"/>
    </location>
</feature>
<dbReference type="AlphaFoldDB" id="R7RXM2"/>
<sequence length="495" mass="53140">MTTVPPLSPGGQSQSFTATSDFSSLVELLSGPLASTSSSSLSNTKLPDLQYTLTSAYLSHLTTLPLPSLLSEPTSLASTSSQLTNALTTLCTSSYPTFLSLHTSTSSLHSSLDTFSTSLSTLLDTLPALESSSQSFSTKIKHSSKLNDILELPFLTETCIRNGFYAEALDLHFHTAALAAKFPDVSVVADVKAEVDGAIRGLVQGIVGMFREPVVKLPALWKAVGFLRKMGVFGAGVEGEEELAVAFLSERGECLEAALRAVGAGMEGDVGVGVGMGASGRKEGWVRYLKKYVDVWREGVHDVVTQFSTIFLTPSTSSATTGTPTPPKTLTPLPLRPSTPSSTSPRTPSTFILTLLPTFTSNAIHTHLLPTLQTVLPHIQDPSWLTSLLTQLTYCATFFSRIGLDFRGLLGNRVGRDARACPSADVDVVSSACYEVLATSGEVLLDYVRTVEDRLSRAEGDDNEKEIEKGEREREREVLVVRRACEVGVRVLVPF</sequence>
<dbReference type="InterPro" id="IPR016159">
    <property type="entry name" value="Cullin_repeat-like_dom_sf"/>
</dbReference>
<dbReference type="eggNOG" id="KOG2069">
    <property type="taxonomic scope" value="Eukaryota"/>
</dbReference>
<evidence type="ECO:0000313" key="11">
    <source>
        <dbReference type="Proteomes" id="UP000053927"/>
    </source>
</evidence>
<evidence type="ECO:0000256" key="6">
    <source>
        <dbReference type="ARBA" id="ARBA00023034"/>
    </source>
</evidence>
<evidence type="ECO:0000256" key="3">
    <source>
        <dbReference type="ARBA" id="ARBA00020983"/>
    </source>
</evidence>
<name>R7RXM2_STEHR</name>
<evidence type="ECO:0000256" key="7">
    <source>
        <dbReference type="ARBA" id="ARBA00023136"/>
    </source>
</evidence>
<dbReference type="EMBL" id="JH687403">
    <property type="protein sequence ID" value="EIM79533.1"/>
    <property type="molecule type" value="Genomic_DNA"/>
</dbReference>
<protein>
    <recommendedName>
        <fullName evidence="3">Conserved oligomeric Golgi complex subunit 8</fullName>
    </recommendedName>
    <alternativeName>
        <fullName evidence="8">Component of oligomeric Golgi complex 8</fullName>
    </alternativeName>
</protein>
<dbReference type="KEGG" id="shs:STEHIDRAFT_173059"/>
<organism evidence="10 11">
    <name type="scientific">Stereum hirsutum (strain FP-91666)</name>
    <name type="common">White-rot fungus</name>
    <dbReference type="NCBI Taxonomy" id="721885"/>
    <lineage>
        <taxon>Eukaryota</taxon>
        <taxon>Fungi</taxon>
        <taxon>Dikarya</taxon>
        <taxon>Basidiomycota</taxon>
        <taxon>Agaricomycotina</taxon>
        <taxon>Agaricomycetes</taxon>
        <taxon>Russulales</taxon>
        <taxon>Stereaceae</taxon>
        <taxon>Stereum</taxon>
    </lineage>
</organism>
<dbReference type="GO" id="GO:0006891">
    <property type="term" value="P:intra-Golgi vesicle-mediated transport"/>
    <property type="evidence" value="ECO:0007669"/>
    <property type="project" value="TreeGrafter"/>
</dbReference>
<dbReference type="GO" id="GO:0000139">
    <property type="term" value="C:Golgi membrane"/>
    <property type="evidence" value="ECO:0007669"/>
    <property type="project" value="UniProtKB-SubCell"/>
</dbReference>
<keyword evidence="7" id="KW-0472">Membrane</keyword>
<dbReference type="Proteomes" id="UP000053927">
    <property type="component" value="Unassembled WGS sequence"/>
</dbReference>
<evidence type="ECO:0000256" key="1">
    <source>
        <dbReference type="ARBA" id="ARBA00004395"/>
    </source>
</evidence>
<feature type="compositionally biased region" description="Low complexity" evidence="9">
    <location>
        <begin position="338"/>
        <end position="347"/>
    </location>
</feature>
<keyword evidence="11" id="KW-1185">Reference proteome</keyword>
<dbReference type="GO" id="GO:0015031">
    <property type="term" value="P:protein transport"/>
    <property type="evidence" value="ECO:0007669"/>
    <property type="project" value="UniProtKB-KW"/>
</dbReference>
<dbReference type="GO" id="GO:0017119">
    <property type="term" value="C:Golgi transport complex"/>
    <property type="evidence" value="ECO:0007669"/>
    <property type="project" value="InterPro"/>
</dbReference>
<evidence type="ECO:0000256" key="5">
    <source>
        <dbReference type="ARBA" id="ARBA00022927"/>
    </source>
</evidence>
<dbReference type="Pfam" id="PF04124">
    <property type="entry name" value="Dor1"/>
    <property type="match status" value="1"/>
</dbReference>
<dbReference type="RefSeq" id="XP_007311332.1">
    <property type="nucleotide sequence ID" value="XM_007311270.1"/>
</dbReference>
<evidence type="ECO:0000256" key="8">
    <source>
        <dbReference type="ARBA" id="ARBA00031347"/>
    </source>
</evidence>
<accession>R7RXM2</accession>
<evidence type="ECO:0000313" key="10">
    <source>
        <dbReference type="EMBL" id="EIM79533.1"/>
    </source>
</evidence>
<dbReference type="InterPro" id="IPR007255">
    <property type="entry name" value="COG8"/>
</dbReference>
<dbReference type="PANTHER" id="PTHR21311">
    <property type="entry name" value="CONSERVED OLIGOMERIC GOLGI COMPLEX COMPONENT 8"/>
    <property type="match status" value="1"/>
</dbReference>
<dbReference type="SUPFAM" id="SSF74788">
    <property type="entry name" value="Cullin repeat-like"/>
    <property type="match status" value="1"/>
</dbReference>
<keyword evidence="4" id="KW-0813">Transport</keyword>
<evidence type="ECO:0000256" key="2">
    <source>
        <dbReference type="ARBA" id="ARBA00006419"/>
    </source>
</evidence>